<proteinExistence type="inferred from homology"/>
<evidence type="ECO:0000256" key="7">
    <source>
        <dbReference type="ARBA" id="ARBA00023158"/>
    </source>
</evidence>
<comment type="similarity">
    <text evidence="3">Belongs to the CNOT11 family.</text>
</comment>
<dbReference type="eggNOG" id="KOG4508">
    <property type="taxonomic scope" value="Eukaryota"/>
</dbReference>
<comment type="subcellular location">
    <subcellularLocation>
        <location evidence="2">Cytoplasm</location>
    </subcellularLocation>
    <subcellularLocation>
        <location evidence="1">Nucleus</location>
    </subcellularLocation>
</comment>
<accession>M4C3K9</accession>
<keyword evidence="9" id="KW-0539">Nucleus</keyword>
<dbReference type="OMA" id="HRPFDEI"/>
<dbReference type="AlphaFoldDB" id="M4C3K9"/>
<dbReference type="STRING" id="559515.M4C3K9"/>
<dbReference type="Pfam" id="PF10155">
    <property type="entry name" value="CNOT11"/>
    <property type="match status" value="1"/>
</dbReference>
<sequence>MLEIRELRPLLAILNEDDKPLEHVIGTFLRTFTKNDHFKVGCTICILLQDNLLTSSQSSKKTAKQLMADFRANPSQSVKFDVETMRQSYLKRTPVVPQFRAAGIRNVVTDTEFDLQEHVNNGANLQVPPNEVSSLNVPCFEALSLEEMSLLGDDQTAAGTAAGPAGSSASVPASGSLSLLSFEPTFMRLPPPILEPDMTELIWLNPDYYPTVLWDSTMLDSTHGIALRELMQRAFRKPLVPSLQQKVLAELEADPKLVYHCSLTPQRLPDLVENNPMLAIDCLLKLMSSNQITEYLSALVNMDMSLHSMEVVNRLTTAVDLPTEFIHLYISNCISSCENIKDKYMQNRLVRLVCVFLQSLIRNKIINVQDLIIEVQAFCIEFSRIREAAGLFRLLKTLE</sequence>
<evidence type="ECO:0000256" key="2">
    <source>
        <dbReference type="ARBA" id="ARBA00004496"/>
    </source>
</evidence>
<dbReference type="GO" id="GO:0031047">
    <property type="term" value="P:regulatory ncRNA-mediated gene silencing"/>
    <property type="evidence" value="ECO:0007669"/>
    <property type="project" value="UniProtKB-KW"/>
</dbReference>
<reference evidence="11" key="1">
    <citation type="journal article" date="2010" name="Science">
        <title>Signatures of adaptation to obligate biotrophy in the Hyaloperonospora arabidopsidis genome.</title>
        <authorList>
            <person name="Baxter L."/>
            <person name="Tripathy S."/>
            <person name="Ishaque N."/>
            <person name="Boot N."/>
            <person name="Cabral A."/>
            <person name="Kemen E."/>
            <person name="Thines M."/>
            <person name="Ah-Fong A."/>
            <person name="Anderson R."/>
            <person name="Badejoko W."/>
            <person name="Bittner-Eddy P."/>
            <person name="Boore J.L."/>
            <person name="Chibucos M.C."/>
            <person name="Coates M."/>
            <person name="Dehal P."/>
            <person name="Delehaunty K."/>
            <person name="Dong S."/>
            <person name="Downton P."/>
            <person name="Dumas B."/>
            <person name="Fabro G."/>
            <person name="Fronick C."/>
            <person name="Fuerstenberg S.I."/>
            <person name="Fulton L."/>
            <person name="Gaulin E."/>
            <person name="Govers F."/>
            <person name="Hughes L."/>
            <person name="Humphray S."/>
            <person name="Jiang R.H."/>
            <person name="Judelson H."/>
            <person name="Kamoun S."/>
            <person name="Kyung K."/>
            <person name="Meijer H."/>
            <person name="Minx P."/>
            <person name="Morris P."/>
            <person name="Nelson J."/>
            <person name="Phuntumart V."/>
            <person name="Qutob D."/>
            <person name="Rehmany A."/>
            <person name="Rougon-Cardoso A."/>
            <person name="Ryden P."/>
            <person name="Torto-Alalibo T."/>
            <person name="Studholme D."/>
            <person name="Wang Y."/>
            <person name="Win J."/>
            <person name="Wood J."/>
            <person name="Clifton S.W."/>
            <person name="Rogers J."/>
            <person name="Van den Ackerveken G."/>
            <person name="Jones J.D."/>
            <person name="McDowell J.M."/>
            <person name="Beynon J."/>
            <person name="Tyler B.M."/>
        </authorList>
    </citation>
    <scope>NUCLEOTIDE SEQUENCE [LARGE SCALE GENOMIC DNA]</scope>
    <source>
        <strain evidence="11">Emoy2</strain>
    </source>
</reference>
<reference evidence="10" key="2">
    <citation type="submission" date="2015-06" db="UniProtKB">
        <authorList>
            <consortium name="EnsemblProtists"/>
        </authorList>
    </citation>
    <scope>IDENTIFICATION</scope>
    <source>
        <strain evidence="10">Emoy2</strain>
    </source>
</reference>
<keyword evidence="8" id="KW-0804">Transcription</keyword>
<keyword evidence="7" id="KW-0943">RNA-mediated gene silencing</keyword>
<keyword evidence="6" id="KW-0805">Transcription regulation</keyword>
<dbReference type="GO" id="GO:0030014">
    <property type="term" value="C:CCR4-NOT complex"/>
    <property type="evidence" value="ECO:0007669"/>
    <property type="project" value="InterPro"/>
</dbReference>
<evidence type="ECO:0000256" key="8">
    <source>
        <dbReference type="ARBA" id="ARBA00023163"/>
    </source>
</evidence>
<name>M4C3K9_HYAAE</name>
<dbReference type="GO" id="GO:0005634">
    <property type="term" value="C:nucleus"/>
    <property type="evidence" value="ECO:0007669"/>
    <property type="project" value="UniProtKB-SubCell"/>
</dbReference>
<evidence type="ECO:0000256" key="1">
    <source>
        <dbReference type="ARBA" id="ARBA00004123"/>
    </source>
</evidence>
<dbReference type="VEuPathDB" id="FungiDB:HpaG813677"/>
<evidence type="ECO:0000256" key="3">
    <source>
        <dbReference type="ARBA" id="ARBA00008030"/>
    </source>
</evidence>
<dbReference type="EMBL" id="ABWE02002709">
    <property type="status" value="NOT_ANNOTATED_CDS"/>
    <property type="molecule type" value="Genomic_DNA"/>
</dbReference>
<keyword evidence="11" id="KW-1185">Reference proteome</keyword>
<dbReference type="GO" id="GO:0005737">
    <property type="term" value="C:cytoplasm"/>
    <property type="evidence" value="ECO:0007669"/>
    <property type="project" value="UniProtKB-SubCell"/>
</dbReference>
<evidence type="ECO:0000256" key="9">
    <source>
        <dbReference type="ARBA" id="ARBA00023242"/>
    </source>
</evidence>
<dbReference type="InterPro" id="IPR019312">
    <property type="entry name" value="CNOT11"/>
</dbReference>
<dbReference type="Proteomes" id="UP000011713">
    <property type="component" value="Unassembled WGS sequence"/>
</dbReference>
<keyword evidence="5" id="KW-0963">Cytoplasm</keyword>
<evidence type="ECO:0000256" key="5">
    <source>
        <dbReference type="ARBA" id="ARBA00022490"/>
    </source>
</evidence>
<dbReference type="PANTHER" id="PTHR15975">
    <property type="entry name" value="CCR4-NOT TRANSCRIPTION COMPLEX SUBUNIT 11"/>
    <property type="match status" value="1"/>
</dbReference>
<dbReference type="InParanoid" id="M4C3K9"/>
<evidence type="ECO:0000313" key="11">
    <source>
        <dbReference type="Proteomes" id="UP000011713"/>
    </source>
</evidence>
<evidence type="ECO:0000256" key="4">
    <source>
        <dbReference type="ARBA" id="ARBA00014872"/>
    </source>
</evidence>
<dbReference type="EnsemblProtists" id="HpaT813677">
    <property type="protein sequence ID" value="HpaP813677"/>
    <property type="gene ID" value="HpaG813677"/>
</dbReference>
<protein>
    <recommendedName>
        <fullName evidence="4">CCR4-NOT transcription complex subunit 11</fullName>
    </recommendedName>
</protein>
<dbReference type="PANTHER" id="PTHR15975:SF0">
    <property type="entry name" value="CCR4-NOT TRANSCRIPTION COMPLEX SUBUNIT 11"/>
    <property type="match status" value="1"/>
</dbReference>
<evidence type="ECO:0000256" key="6">
    <source>
        <dbReference type="ARBA" id="ARBA00023015"/>
    </source>
</evidence>
<organism evidence="10 11">
    <name type="scientific">Hyaloperonospora arabidopsidis (strain Emoy2)</name>
    <name type="common">Downy mildew agent</name>
    <name type="synonym">Peronospora arabidopsidis</name>
    <dbReference type="NCBI Taxonomy" id="559515"/>
    <lineage>
        <taxon>Eukaryota</taxon>
        <taxon>Sar</taxon>
        <taxon>Stramenopiles</taxon>
        <taxon>Oomycota</taxon>
        <taxon>Peronosporomycetes</taxon>
        <taxon>Peronosporales</taxon>
        <taxon>Peronosporaceae</taxon>
        <taxon>Hyaloperonospora</taxon>
    </lineage>
</organism>
<evidence type="ECO:0000313" key="10">
    <source>
        <dbReference type="EnsemblProtists" id="HpaP813677"/>
    </source>
</evidence>
<dbReference type="HOGENOM" id="CLU_028648_0_0_1"/>